<sequence length="185" mass="21138">MDLSAFYFDIRKDTLYCDPIESSKRKSAIKFLNIILEILLKWFAPVLSFTTEEIYSLLKIDAKESIHLENFPGIPSKWNNKNLENKWTELIKIRDKCNSSLELKRASKEIGSSLEANLTISLSNKLIELTQGTDFSELCITSGSKVEKITNNKSEEVMVIASKAQGQKCPICWKINVKPCERHFS</sequence>
<evidence type="ECO:0000313" key="7">
    <source>
        <dbReference type="EMBL" id="SVE08768.1"/>
    </source>
</evidence>
<dbReference type="Pfam" id="PF08264">
    <property type="entry name" value="Anticodon_1"/>
    <property type="match status" value="1"/>
</dbReference>
<evidence type="ECO:0000256" key="4">
    <source>
        <dbReference type="ARBA" id="ARBA00022917"/>
    </source>
</evidence>
<dbReference type="GO" id="GO:0005829">
    <property type="term" value="C:cytosol"/>
    <property type="evidence" value="ECO:0007669"/>
    <property type="project" value="TreeGrafter"/>
</dbReference>
<dbReference type="CDD" id="cd07960">
    <property type="entry name" value="Anticodon_Ia_Ile_BEm"/>
    <property type="match status" value="1"/>
</dbReference>
<dbReference type="GO" id="GO:0006428">
    <property type="term" value="P:isoleucyl-tRNA aminoacylation"/>
    <property type="evidence" value="ECO:0007669"/>
    <property type="project" value="TreeGrafter"/>
</dbReference>
<reference evidence="7" key="1">
    <citation type="submission" date="2018-05" db="EMBL/GenBank/DDBJ databases">
        <authorList>
            <person name="Lanie J.A."/>
            <person name="Ng W.-L."/>
            <person name="Kazmierczak K.M."/>
            <person name="Andrzejewski T.M."/>
            <person name="Davidsen T.M."/>
            <person name="Wayne K.J."/>
            <person name="Tettelin H."/>
            <person name="Glass J.I."/>
            <person name="Rusch D."/>
            <person name="Podicherti R."/>
            <person name="Tsui H.-C.T."/>
            <person name="Winkler M.E."/>
        </authorList>
    </citation>
    <scope>NUCLEOTIDE SEQUENCE</scope>
</reference>
<dbReference type="SUPFAM" id="SSF47323">
    <property type="entry name" value="Anticodon-binding domain of a subclass of class I aminoacyl-tRNA synthetases"/>
    <property type="match status" value="1"/>
</dbReference>
<feature type="domain" description="Methionyl/Valyl/Leucyl/Isoleucyl-tRNA synthetase anticodon-binding" evidence="6">
    <location>
        <begin position="2"/>
        <end position="118"/>
    </location>
</feature>
<dbReference type="GO" id="GO:0000049">
    <property type="term" value="F:tRNA binding"/>
    <property type="evidence" value="ECO:0007669"/>
    <property type="project" value="InterPro"/>
</dbReference>
<dbReference type="GO" id="GO:0004822">
    <property type="term" value="F:isoleucine-tRNA ligase activity"/>
    <property type="evidence" value="ECO:0007669"/>
    <property type="project" value="TreeGrafter"/>
</dbReference>
<evidence type="ECO:0000259" key="6">
    <source>
        <dbReference type="Pfam" id="PF08264"/>
    </source>
</evidence>
<dbReference type="InterPro" id="IPR050081">
    <property type="entry name" value="Ile-tRNA_ligase"/>
</dbReference>
<name>A0A383ANS2_9ZZZZ</name>
<dbReference type="InterPro" id="IPR009080">
    <property type="entry name" value="tRNAsynth_Ia_anticodon-bd"/>
</dbReference>
<proteinExistence type="predicted"/>
<organism evidence="7">
    <name type="scientific">marine metagenome</name>
    <dbReference type="NCBI Taxonomy" id="408172"/>
    <lineage>
        <taxon>unclassified sequences</taxon>
        <taxon>metagenomes</taxon>
        <taxon>ecological metagenomes</taxon>
    </lineage>
</organism>
<dbReference type="InterPro" id="IPR033708">
    <property type="entry name" value="Anticodon_Ile_BEm"/>
</dbReference>
<evidence type="ECO:0000256" key="1">
    <source>
        <dbReference type="ARBA" id="ARBA00022598"/>
    </source>
</evidence>
<evidence type="ECO:0000256" key="2">
    <source>
        <dbReference type="ARBA" id="ARBA00022741"/>
    </source>
</evidence>
<keyword evidence="4" id="KW-0648">Protein biosynthesis</keyword>
<dbReference type="PANTHER" id="PTHR42765">
    <property type="entry name" value="SOLEUCYL-TRNA SYNTHETASE"/>
    <property type="match status" value="1"/>
</dbReference>
<keyword evidence="3" id="KW-0067">ATP-binding</keyword>
<evidence type="ECO:0000256" key="3">
    <source>
        <dbReference type="ARBA" id="ARBA00022840"/>
    </source>
</evidence>
<dbReference type="EMBL" id="UINC01193247">
    <property type="protein sequence ID" value="SVE08768.1"/>
    <property type="molecule type" value="Genomic_DNA"/>
</dbReference>
<dbReference type="Gene3D" id="1.10.730.20">
    <property type="match status" value="1"/>
</dbReference>
<dbReference type="GO" id="GO:0005524">
    <property type="term" value="F:ATP binding"/>
    <property type="evidence" value="ECO:0007669"/>
    <property type="project" value="UniProtKB-KW"/>
</dbReference>
<evidence type="ECO:0000256" key="5">
    <source>
        <dbReference type="ARBA" id="ARBA00023146"/>
    </source>
</evidence>
<keyword evidence="5" id="KW-0030">Aminoacyl-tRNA synthetase</keyword>
<dbReference type="InterPro" id="IPR013155">
    <property type="entry name" value="M/V/L/I-tRNA-synth_anticd-bd"/>
</dbReference>
<dbReference type="AlphaFoldDB" id="A0A383ANS2"/>
<keyword evidence="1" id="KW-0436">Ligase</keyword>
<keyword evidence="2" id="KW-0547">Nucleotide-binding</keyword>
<dbReference type="PANTHER" id="PTHR42765:SF1">
    <property type="entry name" value="ISOLEUCINE--TRNA LIGASE, MITOCHONDRIAL"/>
    <property type="match status" value="1"/>
</dbReference>
<gene>
    <name evidence="7" type="ORF">METZ01_LOCUS461622</name>
</gene>
<accession>A0A383ANS2</accession>
<protein>
    <recommendedName>
        <fullName evidence="6">Methionyl/Valyl/Leucyl/Isoleucyl-tRNA synthetase anticodon-binding domain-containing protein</fullName>
    </recommendedName>
</protein>